<dbReference type="Proteomes" id="UP000315673">
    <property type="component" value="Chromosome"/>
</dbReference>
<proteinExistence type="inferred from homology"/>
<dbReference type="EMBL" id="CP042306">
    <property type="protein sequence ID" value="QDZ07741.1"/>
    <property type="molecule type" value="Genomic_DNA"/>
</dbReference>
<keyword evidence="3 10" id="KW-0813">Transport</keyword>
<evidence type="ECO:0000256" key="10">
    <source>
        <dbReference type="PIRNR" id="PIRNR002786"/>
    </source>
</evidence>
<dbReference type="InterPro" id="IPR049179">
    <property type="entry name" value="T2SSK_SAM-like_2nd"/>
</dbReference>
<dbReference type="Gene3D" id="1.10.40.60">
    <property type="entry name" value="EpsJ-like"/>
    <property type="match status" value="2"/>
</dbReference>
<dbReference type="InterPro" id="IPR045584">
    <property type="entry name" value="Pilin-like"/>
</dbReference>
<dbReference type="GO" id="GO:0009306">
    <property type="term" value="P:protein secretion"/>
    <property type="evidence" value="ECO:0007669"/>
    <property type="project" value="InterPro"/>
</dbReference>
<dbReference type="InterPro" id="IPR049031">
    <property type="entry name" value="T2SSK_SAM-like_1st"/>
</dbReference>
<organism evidence="13 14">
    <name type="scientific">Sphingomonas panacisoli</name>
    <dbReference type="NCBI Taxonomy" id="1813879"/>
    <lineage>
        <taxon>Bacteria</taxon>
        <taxon>Pseudomonadati</taxon>
        <taxon>Pseudomonadota</taxon>
        <taxon>Alphaproteobacteria</taxon>
        <taxon>Sphingomonadales</taxon>
        <taxon>Sphingomonadaceae</taxon>
        <taxon>Sphingomonas</taxon>
    </lineage>
</organism>
<comment type="similarity">
    <text evidence="2 10">Belongs to the GSP K family.</text>
</comment>
<keyword evidence="6" id="KW-0812">Transmembrane</keyword>
<evidence type="ECO:0000256" key="8">
    <source>
        <dbReference type="ARBA" id="ARBA00022989"/>
    </source>
</evidence>
<dbReference type="InterPro" id="IPR038072">
    <property type="entry name" value="GspK_central_sf"/>
</dbReference>
<dbReference type="NCBIfam" id="NF037980">
    <property type="entry name" value="T2SS_GspK"/>
    <property type="match status" value="1"/>
</dbReference>
<keyword evidence="5 10" id="KW-0997">Cell inner membrane</keyword>
<keyword evidence="4 10" id="KW-1003">Cell membrane</keyword>
<dbReference type="AlphaFoldDB" id="A0A5B8LI64"/>
<dbReference type="Gene3D" id="3.30.1300.30">
    <property type="entry name" value="GSPII I/J protein-like"/>
    <property type="match status" value="1"/>
</dbReference>
<evidence type="ECO:0000256" key="1">
    <source>
        <dbReference type="ARBA" id="ARBA00004533"/>
    </source>
</evidence>
<evidence type="ECO:0000313" key="13">
    <source>
        <dbReference type="EMBL" id="QDZ07741.1"/>
    </source>
</evidence>
<evidence type="ECO:0000256" key="5">
    <source>
        <dbReference type="ARBA" id="ARBA00022519"/>
    </source>
</evidence>
<keyword evidence="9 10" id="KW-0472">Membrane</keyword>
<dbReference type="Pfam" id="PF21687">
    <property type="entry name" value="T2SSK_1st"/>
    <property type="match status" value="1"/>
</dbReference>
<gene>
    <name evidence="13" type="ORF">FPZ24_09785</name>
</gene>
<dbReference type="PANTHER" id="PTHR38831">
    <property type="entry name" value="TYPE II SECRETION SYSTEM PROTEIN K"/>
    <property type="match status" value="1"/>
</dbReference>
<evidence type="ECO:0000259" key="11">
    <source>
        <dbReference type="Pfam" id="PF03934"/>
    </source>
</evidence>
<dbReference type="InterPro" id="IPR005628">
    <property type="entry name" value="GspK"/>
</dbReference>
<keyword evidence="8" id="KW-1133">Transmembrane helix</keyword>
<dbReference type="SUPFAM" id="SSF54523">
    <property type="entry name" value="Pili subunits"/>
    <property type="match status" value="1"/>
</dbReference>
<dbReference type="OrthoDB" id="9788973at2"/>
<evidence type="ECO:0000256" key="3">
    <source>
        <dbReference type="ARBA" id="ARBA00022448"/>
    </source>
</evidence>
<dbReference type="GO" id="GO:0005886">
    <property type="term" value="C:plasma membrane"/>
    <property type="evidence" value="ECO:0007669"/>
    <property type="project" value="UniProtKB-SubCell"/>
</dbReference>
<evidence type="ECO:0000256" key="2">
    <source>
        <dbReference type="ARBA" id="ARBA00007246"/>
    </source>
</evidence>
<feature type="domain" description="T2SS protein K first SAM-like" evidence="12">
    <location>
        <begin position="105"/>
        <end position="213"/>
    </location>
</feature>
<dbReference type="Pfam" id="PF03934">
    <property type="entry name" value="T2SSK"/>
    <property type="match status" value="1"/>
</dbReference>
<dbReference type="RefSeq" id="WP_146571521.1">
    <property type="nucleotide sequence ID" value="NZ_CP042306.1"/>
</dbReference>
<evidence type="ECO:0000256" key="9">
    <source>
        <dbReference type="ARBA" id="ARBA00023136"/>
    </source>
</evidence>
<dbReference type="KEGG" id="spai:FPZ24_09785"/>
<evidence type="ECO:0000259" key="12">
    <source>
        <dbReference type="Pfam" id="PF21687"/>
    </source>
</evidence>
<protein>
    <recommendedName>
        <fullName evidence="10">Type II secretion system protein K</fullName>
    </recommendedName>
</protein>
<dbReference type="PANTHER" id="PTHR38831:SF1">
    <property type="entry name" value="TYPE II SECRETION SYSTEM PROTEIN K-RELATED"/>
    <property type="match status" value="1"/>
</dbReference>
<comment type="subcellular location">
    <subcellularLocation>
        <location evidence="1 10">Cell inner membrane</location>
    </subcellularLocation>
</comment>
<evidence type="ECO:0000256" key="6">
    <source>
        <dbReference type="ARBA" id="ARBA00022692"/>
    </source>
</evidence>
<name>A0A5B8LI64_9SPHN</name>
<dbReference type="SUPFAM" id="SSF158544">
    <property type="entry name" value="GspK insert domain-like"/>
    <property type="match status" value="2"/>
</dbReference>
<keyword evidence="14" id="KW-1185">Reference proteome</keyword>
<feature type="domain" description="T2SS protein K second SAM-like" evidence="11">
    <location>
        <begin position="219"/>
        <end position="274"/>
    </location>
</feature>
<sequence length="325" mass="33870">MRGDRPNERGAALLTVLLLVAIVGALAAATMEKLNLSTRQAVNAKAMEQARGWSQAAAVMALIRIAAVRKADSTRVTLAGRWSDRPFPLPIPDGVATARVHDGGNCFNLNSLVVPVGVDTYAARMPGVQQFARLMRLIGVPAGDSIAAAAADWIDTDSTPITGGAEDAAYSGLQPAYRTANTLMADPSELRAVTGVTAQIYDKLRPYICALPTTDPATINVNTIEPERGALIAAMAPDTLGVEAVRQALLARPPAGWAQASAFWSMGSLSGQGAGGAMSGTGVTTQWFALITDVTIGNVTLRQTGLIDARQPAPVLASRQWGEGA</sequence>
<evidence type="ECO:0000256" key="4">
    <source>
        <dbReference type="ARBA" id="ARBA00022475"/>
    </source>
</evidence>
<accession>A0A5B8LI64</accession>
<evidence type="ECO:0000313" key="14">
    <source>
        <dbReference type="Proteomes" id="UP000315673"/>
    </source>
</evidence>
<evidence type="ECO:0000256" key="7">
    <source>
        <dbReference type="ARBA" id="ARBA00022927"/>
    </source>
</evidence>
<keyword evidence="7" id="KW-0653">Protein transport</keyword>
<reference evidence="13 14" key="1">
    <citation type="submission" date="2019-07" db="EMBL/GenBank/DDBJ databases">
        <title>Full genome sequence of Sphingomonas sp. 4R-6-7(HKS19).</title>
        <authorList>
            <person name="Im W.-T."/>
        </authorList>
    </citation>
    <scope>NUCLEOTIDE SEQUENCE [LARGE SCALE GENOMIC DNA]</scope>
    <source>
        <strain evidence="13 14">HKS19</strain>
    </source>
</reference>
<dbReference type="PIRSF" id="PIRSF002786">
    <property type="entry name" value="XcpX"/>
    <property type="match status" value="1"/>
</dbReference>